<organism evidence="1 2">
    <name type="scientific">Sphingomonas panacis</name>
    <dbReference type="NCBI Taxonomy" id="1560345"/>
    <lineage>
        <taxon>Bacteria</taxon>
        <taxon>Pseudomonadati</taxon>
        <taxon>Pseudomonadota</taxon>
        <taxon>Alphaproteobacteria</taxon>
        <taxon>Sphingomonadales</taxon>
        <taxon>Sphingomonadaceae</taxon>
        <taxon>Sphingomonas</taxon>
    </lineage>
</organism>
<name>A0A1B3Z5E1_9SPHN</name>
<dbReference type="Gene3D" id="1.10.10.1260">
    <property type="entry name" value="Envelope glycoprotein gp160, DUF2291, helical domain"/>
    <property type="match status" value="1"/>
</dbReference>
<dbReference type="EMBL" id="CP014168">
    <property type="protein sequence ID" value="AOH82641.1"/>
    <property type="molecule type" value="Genomic_DNA"/>
</dbReference>
<dbReference type="RefSeq" id="WP_069203226.1">
    <property type="nucleotide sequence ID" value="NZ_CP014168.1"/>
</dbReference>
<dbReference type="PROSITE" id="PS51257">
    <property type="entry name" value="PROKAR_LIPOPROTEIN"/>
    <property type="match status" value="1"/>
</dbReference>
<dbReference type="KEGG" id="span:AWL63_00215"/>
<dbReference type="SUPFAM" id="SSF141318">
    <property type="entry name" value="TM0957-like"/>
    <property type="match status" value="1"/>
</dbReference>
<dbReference type="STRING" id="1560345.AWL63_00215"/>
<evidence type="ECO:0000313" key="2">
    <source>
        <dbReference type="Proteomes" id="UP000094256"/>
    </source>
</evidence>
<reference evidence="1 2" key="1">
    <citation type="submission" date="2016-01" db="EMBL/GenBank/DDBJ databases">
        <title>Complete genome and mega plasmid sequence of Sphingomonas panacis DCY99 elicits systemic resistance in rice to Xanthomonas oryzae.</title>
        <authorList>
            <person name="Kim Y.J."/>
            <person name="Yang D.C."/>
            <person name="Sing P."/>
        </authorList>
    </citation>
    <scope>NUCLEOTIDE SEQUENCE [LARGE SCALE GENOMIC DNA]</scope>
    <source>
        <strain evidence="1 2">DCY99</strain>
    </source>
</reference>
<dbReference type="PIRSF" id="PIRSF033535">
    <property type="entry name" value="UCP033535_plp"/>
    <property type="match status" value="1"/>
</dbReference>
<dbReference type="Pfam" id="PF10054">
    <property type="entry name" value="DUF2291"/>
    <property type="match status" value="1"/>
</dbReference>
<keyword evidence="2" id="KW-1185">Reference proteome</keyword>
<sequence>MIFVAPRRFGRFLFPALSLGVALLGGCKVLSVEEDRAIRARRGSDFDAPRYVDAIWARKVLPELDRKAVSARDLLTAVDGGMELAGAKLGRRVGEGSAWTFVVRGEGVVSRVDAGSRRGTAEIALADVLGRTAQVQIGPVVSGAAVRDALPFVAFNDFADQLAFADLGRALTASALRGVKPAVGTLRVGQRVRFLGVANLREASDPIVLTPVALAPVKAG</sequence>
<dbReference type="InterPro" id="IPR036215">
    <property type="entry name" value="TM0957-like_sf"/>
</dbReference>
<proteinExistence type="predicted"/>
<evidence type="ECO:0000313" key="1">
    <source>
        <dbReference type="EMBL" id="AOH82641.1"/>
    </source>
</evidence>
<gene>
    <name evidence="1" type="ORF">AWL63_00215</name>
</gene>
<accession>A0A1B3Z5E1</accession>
<protein>
    <recommendedName>
        <fullName evidence="3">Periplasmic lipoprotein</fullName>
    </recommendedName>
</protein>
<dbReference type="Proteomes" id="UP000094256">
    <property type="component" value="Chromosome"/>
</dbReference>
<dbReference type="InterPro" id="IPR014582">
    <property type="entry name" value="UCP033535_lipo"/>
</dbReference>
<evidence type="ECO:0008006" key="3">
    <source>
        <dbReference type="Google" id="ProtNLM"/>
    </source>
</evidence>
<dbReference type="Gene3D" id="2.40.50.420">
    <property type="entry name" value="Envelope glycoprotein gp160, DUF2291, alpha/beta domain"/>
    <property type="match status" value="1"/>
</dbReference>
<dbReference type="AlphaFoldDB" id="A0A1B3Z5E1"/>